<keyword evidence="9" id="KW-0732">Signal</keyword>
<evidence type="ECO:0000256" key="3">
    <source>
        <dbReference type="ARBA" id="ARBA00022670"/>
    </source>
</evidence>
<feature type="region of interest" description="Disordered" evidence="8">
    <location>
        <begin position="34"/>
        <end position="59"/>
    </location>
</feature>
<evidence type="ECO:0000256" key="6">
    <source>
        <dbReference type="ARBA" id="ARBA00023049"/>
    </source>
</evidence>
<keyword evidence="11" id="KW-0121">Carboxypeptidase</keyword>
<dbReference type="SMART" id="SM00631">
    <property type="entry name" value="Zn_pept"/>
    <property type="match status" value="1"/>
</dbReference>
<dbReference type="SUPFAM" id="SSF53187">
    <property type="entry name" value="Zn-dependent exopeptidases"/>
    <property type="match status" value="1"/>
</dbReference>
<keyword evidence="12" id="KW-1185">Reference proteome</keyword>
<dbReference type="PANTHER" id="PTHR11705:SF143">
    <property type="entry name" value="SLL0236 PROTEIN"/>
    <property type="match status" value="1"/>
</dbReference>
<dbReference type="EMBL" id="VFOP01000001">
    <property type="protein sequence ID" value="TQL52075.1"/>
    <property type="molecule type" value="Genomic_DNA"/>
</dbReference>
<dbReference type="InterPro" id="IPR000834">
    <property type="entry name" value="Peptidase_M14"/>
</dbReference>
<comment type="similarity">
    <text evidence="2 7">Belongs to the peptidase M14 family.</text>
</comment>
<evidence type="ECO:0000256" key="5">
    <source>
        <dbReference type="ARBA" id="ARBA00022833"/>
    </source>
</evidence>
<dbReference type="Proteomes" id="UP000319516">
    <property type="component" value="Unassembled WGS sequence"/>
</dbReference>
<evidence type="ECO:0000256" key="4">
    <source>
        <dbReference type="ARBA" id="ARBA00022801"/>
    </source>
</evidence>
<dbReference type="Gene3D" id="3.40.630.10">
    <property type="entry name" value="Zn peptidases"/>
    <property type="match status" value="1"/>
</dbReference>
<dbReference type="GO" id="GO:0008270">
    <property type="term" value="F:zinc ion binding"/>
    <property type="evidence" value="ECO:0007669"/>
    <property type="project" value="InterPro"/>
</dbReference>
<keyword evidence="5" id="KW-0862">Zinc</keyword>
<dbReference type="PANTHER" id="PTHR11705">
    <property type="entry name" value="PROTEASE FAMILY M14 CARBOXYPEPTIDASE A,B"/>
    <property type="match status" value="1"/>
</dbReference>
<sequence length="833" mass="88962">MPSARSRRPRTLGAALVVGLLASGLPAAAVAAPASQGADQGTVRTLLPARPGGEQQGYPRQVQLPVQPEDPQDAAIKLGLTPYHAIAPKLNDLQLTSNRVSAEVIGSTVTGRQLYLVTLTAPETPAETAAQDRMREKILTKPAHAKNDRRLRQEYKTPVFLNNNIHGNEWEGTDAALRLIEEYATSSDPAVQQILEQNRIYLVVTANPDGRNGNTRANASGFDLNRDFLTATQPESIAVRDALVRTQPLLMLDLHGYVNGTLIEPTTPPHGENYEYDLFIKHAYPNGLGMESAINDLGYTPGEDGVRAPQIPFRDWAEGWDDWPPIFTPQYAAFHGAVSHTVEIPLRVNNADYGLPEEELQRRSAINTDVAHAAMTATIDYGMEHREELLADQIEIFRRGQAGEPQTPVSEDLFPEIGEEDVYLTDYPRGYVIPAGEDQRSSAAAARLVDHLIANGVEVHITRGKQTIDGTTYPAGSYVVDMHQSLRGMANTILGAGTDISDRVDAMYDISGWSPGLLWGADVVTVPEGATLRTQGRPITEAVPTGGVTGDADLVLPLDDPTDVAALNSLFDAGVSVEFLADGTVLVGEEDHEQAERVARDFGVTLTAAPDDAGGASLDRLTVAVAAGADERWALEEMGFDIVPVTPTVLNDGFDWGQVDTLYVSSGLTWEALDDDARTDLTRFLAGGGGFVGRDRAGANLNSAADLLEADLVRGRGDANGVVSVDSADSAVAGAATPDTFVYSPAWFTDLGEEVTVEQSYAEDGPLVSGRWRPAADGSGGPADAQGQPAVVSGVDESGAGVVLFGTQPMFRAHPKGQYPLVARALIWSTTQG</sequence>
<evidence type="ECO:0000313" key="11">
    <source>
        <dbReference type="EMBL" id="TQL52075.1"/>
    </source>
</evidence>
<feature type="active site" description="Proton donor/acceptor" evidence="7">
    <location>
        <position position="343"/>
    </location>
</feature>
<organism evidence="11 12">
    <name type="scientific">Ornithinicoccus hortensis</name>
    <dbReference type="NCBI Taxonomy" id="82346"/>
    <lineage>
        <taxon>Bacteria</taxon>
        <taxon>Bacillati</taxon>
        <taxon>Actinomycetota</taxon>
        <taxon>Actinomycetes</taxon>
        <taxon>Micrococcales</taxon>
        <taxon>Intrasporangiaceae</taxon>
        <taxon>Ornithinicoccus</taxon>
    </lineage>
</organism>
<dbReference type="PROSITE" id="PS52035">
    <property type="entry name" value="PEPTIDASE_M14"/>
    <property type="match status" value="1"/>
</dbReference>
<evidence type="ECO:0000256" key="2">
    <source>
        <dbReference type="ARBA" id="ARBA00005988"/>
    </source>
</evidence>
<proteinExistence type="inferred from homology"/>
<evidence type="ECO:0000259" key="10">
    <source>
        <dbReference type="PROSITE" id="PS52035"/>
    </source>
</evidence>
<evidence type="ECO:0000256" key="1">
    <source>
        <dbReference type="ARBA" id="ARBA00001947"/>
    </source>
</evidence>
<feature type="chain" id="PRO_5022039290" evidence="9">
    <location>
        <begin position="32"/>
        <end position="833"/>
    </location>
</feature>
<dbReference type="GO" id="GO:0004181">
    <property type="term" value="F:metallocarboxypeptidase activity"/>
    <property type="evidence" value="ECO:0007669"/>
    <property type="project" value="InterPro"/>
</dbReference>
<name>A0A542YVG3_9MICO</name>
<feature type="domain" description="Peptidase M14" evidence="10">
    <location>
        <begin position="79"/>
        <end position="378"/>
    </location>
</feature>
<dbReference type="RefSeq" id="WP_141785994.1">
    <property type="nucleotide sequence ID" value="NZ_BAAAIK010000001.1"/>
</dbReference>
<dbReference type="GO" id="GO:0005615">
    <property type="term" value="C:extracellular space"/>
    <property type="evidence" value="ECO:0007669"/>
    <property type="project" value="TreeGrafter"/>
</dbReference>
<feature type="signal peptide" evidence="9">
    <location>
        <begin position="1"/>
        <end position="31"/>
    </location>
</feature>
<keyword evidence="6" id="KW-0482">Metalloprotease</keyword>
<comment type="caution">
    <text evidence="11">The sequence shown here is derived from an EMBL/GenBank/DDBJ whole genome shotgun (WGS) entry which is preliminary data.</text>
</comment>
<dbReference type="GO" id="GO:0006508">
    <property type="term" value="P:proteolysis"/>
    <property type="evidence" value="ECO:0007669"/>
    <property type="project" value="UniProtKB-KW"/>
</dbReference>
<protein>
    <submittedName>
        <fullName evidence="11">Zinc carboxypeptidase</fullName>
    </submittedName>
</protein>
<comment type="cofactor">
    <cofactor evidence="1">
        <name>Zn(2+)</name>
        <dbReference type="ChEBI" id="CHEBI:29105"/>
    </cofactor>
</comment>
<evidence type="ECO:0000256" key="9">
    <source>
        <dbReference type="SAM" id="SignalP"/>
    </source>
</evidence>
<evidence type="ECO:0000256" key="7">
    <source>
        <dbReference type="PROSITE-ProRule" id="PRU01379"/>
    </source>
</evidence>
<evidence type="ECO:0000256" key="8">
    <source>
        <dbReference type="SAM" id="MobiDB-lite"/>
    </source>
</evidence>
<reference evidence="11 12" key="1">
    <citation type="submission" date="2019-06" db="EMBL/GenBank/DDBJ databases">
        <title>Sequencing the genomes of 1000 actinobacteria strains.</title>
        <authorList>
            <person name="Klenk H.-P."/>
        </authorList>
    </citation>
    <scope>NUCLEOTIDE SEQUENCE [LARGE SCALE GENOMIC DNA]</scope>
    <source>
        <strain evidence="11 12">DSM 12335</strain>
    </source>
</reference>
<evidence type="ECO:0000313" key="12">
    <source>
        <dbReference type="Proteomes" id="UP000319516"/>
    </source>
</evidence>
<keyword evidence="3" id="KW-0645">Protease</keyword>
<dbReference type="OrthoDB" id="9758209at2"/>
<keyword evidence="4" id="KW-0378">Hydrolase</keyword>
<dbReference type="AlphaFoldDB" id="A0A542YVG3"/>
<accession>A0A542YVG3</accession>
<gene>
    <name evidence="11" type="ORF">FB467_3244</name>
</gene>
<dbReference type="Pfam" id="PF00246">
    <property type="entry name" value="Peptidase_M14"/>
    <property type="match status" value="1"/>
</dbReference>